<dbReference type="GO" id="GO:0015937">
    <property type="term" value="P:coenzyme A biosynthetic process"/>
    <property type="evidence" value="ECO:0007669"/>
    <property type="project" value="UniProtKB-ARBA"/>
</dbReference>
<feature type="region of interest" description="Disordered" evidence="7">
    <location>
        <begin position="501"/>
        <end position="525"/>
    </location>
</feature>
<dbReference type="CDD" id="cd03426">
    <property type="entry name" value="NUDIX_CoAse_Nudt7"/>
    <property type="match status" value="1"/>
</dbReference>
<dbReference type="GO" id="GO:0046872">
    <property type="term" value="F:metal ion binding"/>
    <property type="evidence" value="ECO:0007669"/>
    <property type="project" value="UniProtKB-KW"/>
</dbReference>
<sequence>MRGPLAINPSKGPWVFNRRGRAAGASRADVPPAEANNRGHHRPQIIGWQFGSLRPIRAALLAKHGAALSVVLLANPAPSNSDLGLGTSRVLGRSPFIHHCHALPTTSRYTRRISHLSCCTFARCECLHGYGCVPRRGTRPPVSLRLRGLNPPSPAVNVTAAGAAEVASSRGNSTPFICPTSVAAGTGALASPGSAHPYSSCPKLRPHGVGLRCRASWPLPSLQSLPDHCSPGLCGRVLWRGWRLRSFAAECHGLIFNTTSTAEMKLRNNNGTEGCCQPTCKGGSAIHEIGGDIGGGGQGAAGGSGQGKEGSGDSGGGLVETGKGGGVADVVGVGGHTCTSATWPPEDERLAAVVQRLRALPQELYPPVSPRAAAVLVGLFEDRSGAVRVLLTQRSAQLKSHRGEVCLPGGKRDADDLDDIGTALREAQEELGLDPACVTVLACLPPVLSKHHLSVTPVIALVPADFVPQPNPHEVAAAFTVPLAVFLGQFIDPRVVEDASQSGGFPPVPTALSPGDSKTTTGRRTRSRIANTTASEGPPPVVKHPMVTRCLGAAAAGSYKAAASSGSGVEDVACAESGRSVGEDVKFANVVHNFRDIRWGDHEYRIHSFQYGEYDVWGLTATICIDAARLALGREPSFRERCPGGQHYSAFFWDGTALRVRPCAATAPGDSRVKGGGASAVAARGSGEPEEATA</sequence>
<evidence type="ECO:0000256" key="3">
    <source>
        <dbReference type="ARBA" id="ARBA00022723"/>
    </source>
</evidence>
<evidence type="ECO:0000256" key="4">
    <source>
        <dbReference type="ARBA" id="ARBA00022801"/>
    </source>
</evidence>
<organism evidence="9 10">
    <name type="scientific">Volvox africanus</name>
    <dbReference type="NCBI Taxonomy" id="51714"/>
    <lineage>
        <taxon>Eukaryota</taxon>
        <taxon>Viridiplantae</taxon>
        <taxon>Chlorophyta</taxon>
        <taxon>core chlorophytes</taxon>
        <taxon>Chlorophyceae</taxon>
        <taxon>CS clade</taxon>
        <taxon>Chlamydomonadales</taxon>
        <taxon>Volvocaceae</taxon>
        <taxon>Volvox</taxon>
    </lineage>
</organism>
<dbReference type="EMBL" id="BNCO01000014">
    <property type="protein sequence ID" value="GIL53207.1"/>
    <property type="molecule type" value="Genomic_DNA"/>
</dbReference>
<feature type="region of interest" description="Disordered" evidence="7">
    <location>
        <begin position="668"/>
        <end position="694"/>
    </location>
</feature>
<evidence type="ECO:0000256" key="6">
    <source>
        <dbReference type="ARBA" id="ARBA00023211"/>
    </source>
</evidence>
<comment type="cofactor">
    <cofactor evidence="2">
        <name>Mg(2+)</name>
        <dbReference type="ChEBI" id="CHEBI:18420"/>
    </cofactor>
</comment>
<keyword evidence="10" id="KW-1185">Reference proteome</keyword>
<evidence type="ECO:0000256" key="5">
    <source>
        <dbReference type="ARBA" id="ARBA00022842"/>
    </source>
</evidence>
<evidence type="ECO:0000256" key="2">
    <source>
        <dbReference type="ARBA" id="ARBA00001946"/>
    </source>
</evidence>
<comment type="caution">
    <text evidence="9">The sequence shown here is derived from an EMBL/GenBank/DDBJ whole genome shotgun (WGS) entry which is preliminary data.</text>
</comment>
<dbReference type="SUPFAM" id="SSF55811">
    <property type="entry name" value="Nudix"/>
    <property type="match status" value="1"/>
</dbReference>
<dbReference type="InterPro" id="IPR045121">
    <property type="entry name" value="CoAse"/>
</dbReference>
<feature type="region of interest" description="Disordered" evidence="7">
    <location>
        <begin position="292"/>
        <end position="320"/>
    </location>
</feature>
<evidence type="ECO:0000259" key="8">
    <source>
        <dbReference type="PROSITE" id="PS51462"/>
    </source>
</evidence>
<dbReference type="GO" id="GO:0015938">
    <property type="term" value="P:coenzyme A catabolic process"/>
    <property type="evidence" value="ECO:0007669"/>
    <property type="project" value="TreeGrafter"/>
</dbReference>
<dbReference type="InterPro" id="IPR000086">
    <property type="entry name" value="NUDIX_hydrolase_dom"/>
</dbReference>
<dbReference type="AlphaFoldDB" id="A0A8J4B3Y7"/>
<reference evidence="9" key="1">
    <citation type="journal article" date="2021" name="Proc. Natl. Acad. Sci. U.S.A.">
        <title>Three genomes in the algal genus Volvox reveal the fate of a haploid sex-determining region after a transition to homothallism.</title>
        <authorList>
            <person name="Yamamoto K."/>
            <person name="Hamaji T."/>
            <person name="Kawai-Toyooka H."/>
            <person name="Matsuzaki R."/>
            <person name="Takahashi F."/>
            <person name="Nishimura Y."/>
            <person name="Kawachi M."/>
            <person name="Noguchi H."/>
            <person name="Minakuchi Y."/>
            <person name="Umen J.G."/>
            <person name="Toyoda A."/>
            <person name="Nozaki H."/>
        </authorList>
    </citation>
    <scope>NUCLEOTIDE SEQUENCE</scope>
    <source>
        <strain evidence="9">NIES-3780</strain>
    </source>
</reference>
<keyword evidence="3" id="KW-0479">Metal-binding</keyword>
<protein>
    <recommendedName>
        <fullName evidence="8">Nudix hydrolase domain-containing protein</fullName>
    </recommendedName>
</protein>
<dbReference type="InterPro" id="IPR015797">
    <property type="entry name" value="NUDIX_hydrolase-like_dom_sf"/>
</dbReference>
<dbReference type="GO" id="GO:0008893">
    <property type="term" value="F:guanosine-3',5'-bis(diphosphate) 3'-diphosphatase activity"/>
    <property type="evidence" value="ECO:0007669"/>
    <property type="project" value="UniProtKB-ARBA"/>
</dbReference>
<evidence type="ECO:0000256" key="7">
    <source>
        <dbReference type="SAM" id="MobiDB-lite"/>
    </source>
</evidence>
<dbReference type="GO" id="GO:0010945">
    <property type="term" value="F:coenzyme A diphosphatase activity"/>
    <property type="evidence" value="ECO:0007669"/>
    <property type="project" value="InterPro"/>
</dbReference>
<dbReference type="GO" id="GO:0005737">
    <property type="term" value="C:cytoplasm"/>
    <property type="evidence" value="ECO:0007669"/>
    <property type="project" value="UniProtKB-ARBA"/>
</dbReference>
<dbReference type="Pfam" id="PF00293">
    <property type="entry name" value="NUDIX"/>
    <property type="match status" value="1"/>
</dbReference>
<comment type="cofactor">
    <cofactor evidence="1">
        <name>Mn(2+)</name>
        <dbReference type="ChEBI" id="CHEBI:29035"/>
    </cofactor>
</comment>
<feature type="domain" description="Nudix hydrolase" evidence="8">
    <location>
        <begin position="370"/>
        <end position="506"/>
    </location>
</feature>
<dbReference type="Gene3D" id="3.90.79.10">
    <property type="entry name" value="Nucleoside Triphosphate Pyrophosphohydrolase"/>
    <property type="match status" value="1"/>
</dbReference>
<evidence type="ECO:0000256" key="1">
    <source>
        <dbReference type="ARBA" id="ARBA00001936"/>
    </source>
</evidence>
<dbReference type="PROSITE" id="PS51462">
    <property type="entry name" value="NUDIX"/>
    <property type="match status" value="1"/>
</dbReference>
<keyword evidence="4" id="KW-0378">Hydrolase</keyword>
<keyword evidence="6" id="KW-0464">Manganese</keyword>
<gene>
    <name evidence="9" type="ORF">Vafri_8873</name>
</gene>
<name>A0A8J4B3Y7_9CHLO</name>
<dbReference type="Proteomes" id="UP000747399">
    <property type="component" value="Unassembled WGS sequence"/>
</dbReference>
<evidence type="ECO:0000313" key="9">
    <source>
        <dbReference type="EMBL" id="GIL53207.1"/>
    </source>
</evidence>
<dbReference type="FunFam" id="3.90.79.10:FF:000036">
    <property type="entry name" value="Nudix hydrolase 11"/>
    <property type="match status" value="1"/>
</dbReference>
<accession>A0A8J4B3Y7</accession>
<dbReference type="PANTHER" id="PTHR12992">
    <property type="entry name" value="NUDIX HYDROLASE"/>
    <property type="match status" value="1"/>
</dbReference>
<evidence type="ECO:0000313" key="10">
    <source>
        <dbReference type="Proteomes" id="UP000747399"/>
    </source>
</evidence>
<keyword evidence="5" id="KW-0460">Magnesium</keyword>
<proteinExistence type="predicted"/>
<dbReference type="PANTHER" id="PTHR12992:SF24">
    <property type="entry name" value="PEROXISOMAL COENZYME A DIPHOSPHATASE NUDT7"/>
    <property type="match status" value="1"/>
</dbReference>